<dbReference type="Proteomes" id="UP000019063">
    <property type="component" value="Unassembled WGS sequence"/>
</dbReference>
<dbReference type="RefSeq" id="WP_043846715.1">
    <property type="nucleotide sequence ID" value="NZ_AQQW01000015.1"/>
</dbReference>
<dbReference type="Gene3D" id="2.40.100.10">
    <property type="entry name" value="Cyclophilin-like"/>
    <property type="match status" value="1"/>
</dbReference>
<dbReference type="GO" id="GO:0016787">
    <property type="term" value="F:hydrolase activity"/>
    <property type="evidence" value="ECO:0007669"/>
    <property type="project" value="UniProtKB-KW"/>
</dbReference>
<dbReference type="eggNOG" id="COG1984">
    <property type="taxonomic scope" value="Bacteria"/>
</dbReference>
<evidence type="ECO:0000259" key="5">
    <source>
        <dbReference type="SMART" id="SM00797"/>
    </source>
</evidence>
<keyword evidence="1" id="KW-0547">Nucleotide-binding</keyword>
<dbReference type="InterPro" id="IPR029000">
    <property type="entry name" value="Cyclophilin-like_dom_sf"/>
</dbReference>
<accession>W4HFI4</accession>
<sequence length="336" mass="34648">MSARLKIVRAGPQVTVQDLGRTGYVAFGLSRGGAADRLALYEGAALLGQDAGLAALEMAGAGGVFEATADIRIAFTGAPMTASLDGKALTWPGSHDMPAGSRLEIGAARRGTYGYLHVGGGIDVPVILGARSAHLAGGLGAALDAGTELPVGEDPGGPTGRTLPADDRFSGGEVRVVPSVQTDFFPEETRDRLERTAFEKDPRANRMSARMRFEGDGFGVEGGLSVVSEVIVPGDIQVTGDGVPVVLLAESQTTGGYPRIGTVIPSDVARVAQAQPGAPLRFRFVTAEEGRGAEAKAAEARAALPKRITTLVRDPADMADLLSYNLVGGVTRGDDI</sequence>
<name>W4HFI4_9RHOB</name>
<dbReference type="SUPFAM" id="SSF50891">
    <property type="entry name" value="Cyclophilin-like"/>
    <property type="match status" value="1"/>
</dbReference>
<dbReference type="PANTHER" id="PTHR43309">
    <property type="entry name" value="5-OXOPROLINASE SUBUNIT C"/>
    <property type="match status" value="1"/>
</dbReference>
<evidence type="ECO:0000256" key="4">
    <source>
        <dbReference type="SAM" id="MobiDB-lite"/>
    </source>
</evidence>
<feature type="domain" description="Carboxyltransferase" evidence="5">
    <location>
        <begin position="26"/>
        <end position="301"/>
    </location>
</feature>
<evidence type="ECO:0000256" key="3">
    <source>
        <dbReference type="ARBA" id="ARBA00022840"/>
    </source>
</evidence>
<dbReference type="PANTHER" id="PTHR43309:SF5">
    <property type="entry name" value="5-OXOPROLINASE SUBUNIT C"/>
    <property type="match status" value="1"/>
</dbReference>
<comment type="caution">
    <text evidence="6">The sequence shown here is derived from an EMBL/GenBank/DDBJ whole genome shotgun (WGS) entry which is preliminary data.</text>
</comment>
<protein>
    <submittedName>
        <fullName evidence="6">Allophanate hydrolase subunit 2</fullName>
    </submittedName>
</protein>
<reference evidence="6 7" key="1">
    <citation type="journal article" date="2014" name="Antonie Van Leeuwenhoek">
        <title>Roseivivax atlanticus sp. nov., isolated from surface seawater of the Atlantic Ocean.</title>
        <authorList>
            <person name="Li G."/>
            <person name="Lai Q."/>
            <person name="Liu X."/>
            <person name="Sun F."/>
            <person name="Shao Z."/>
        </authorList>
    </citation>
    <scope>NUCLEOTIDE SEQUENCE [LARGE SCALE GENOMIC DNA]</scope>
    <source>
        <strain evidence="6 7">22II-s10s</strain>
    </source>
</reference>
<proteinExistence type="predicted"/>
<dbReference type="SMART" id="SM00797">
    <property type="entry name" value="AHS2"/>
    <property type="match status" value="1"/>
</dbReference>
<dbReference type="GO" id="GO:0005524">
    <property type="term" value="F:ATP binding"/>
    <property type="evidence" value="ECO:0007669"/>
    <property type="project" value="UniProtKB-KW"/>
</dbReference>
<keyword evidence="2 6" id="KW-0378">Hydrolase</keyword>
<gene>
    <name evidence="6" type="ORF">ATO8_18455</name>
</gene>
<dbReference type="InterPro" id="IPR052708">
    <property type="entry name" value="PxpC"/>
</dbReference>
<dbReference type="Pfam" id="PF02626">
    <property type="entry name" value="CT_A_B"/>
    <property type="match status" value="1"/>
</dbReference>
<keyword evidence="7" id="KW-1185">Reference proteome</keyword>
<dbReference type="STRING" id="1379903.ATO8_18455"/>
<evidence type="ECO:0000256" key="2">
    <source>
        <dbReference type="ARBA" id="ARBA00022801"/>
    </source>
</evidence>
<keyword evidence="3" id="KW-0067">ATP-binding</keyword>
<dbReference type="PATRIC" id="fig|1317118.6.peg.3780"/>
<dbReference type="AlphaFoldDB" id="W4HFI4"/>
<evidence type="ECO:0000313" key="7">
    <source>
        <dbReference type="Proteomes" id="UP000019063"/>
    </source>
</evidence>
<evidence type="ECO:0000313" key="6">
    <source>
        <dbReference type="EMBL" id="ETW11163.1"/>
    </source>
</evidence>
<organism evidence="6 7">
    <name type="scientific">Roseivivax marinus</name>
    <dbReference type="NCBI Taxonomy" id="1379903"/>
    <lineage>
        <taxon>Bacteria</taxon>
        <taxon>Pseudomonadati</taxon>
        <taxon>Pseudomonadota</taxon>
        <taxon>Alphaproteobacteria</taxon>
        <taxon>Rhodobacterales</taxon>
        <taxon>Roseobacteraceae</taxon>
        <taxon>Roseivivax</taxon>
    </lineage>
</organism>
<dbReference type="EMBL" id="AQQW01000015">
    <property type="protein sequence ID" value="ETW11163.1"/>
    <property type="molecule type" value="Genomic_DNA"/>
</dbReference>
<dbReference type="InterPro" id="IPR003778">
    <property type="entry name" value="CT_A_B"/>
</dbReference>
<feature type="region of interest" description="Disordered" evidence="4">
    <location>
        <begin position="151"/>
        <end position="170"/>
    </location>
</feature>
<evidence type="ECO:0000256" key="1">
    <source>
        <dbReference type="ARBA" id="ARBA00022741"/>
    </source>
</evidence>